<feature type="region of interest" description="Disordered" evidence="1">
    <location>
        <begin position="1"/>
        <end position="65"/>
    </location>
</feature>
<name>D5ZWD6_STRV1</name>
<protein>
    <submittedName>
        <fullName evidence="2">Predicted protein</fullName>
    </submittedName>
</protein>
<evidence type="ECO:0000313" key="2">
    <source>
        <dbReference type="EMBL" id="EFE68926.2"/>
    </source>
</evidence>
<evidence type="ECO:0000313" key="3">
    <source>
        <dbReference type="Proteomes" id="UP000003824"/>
    </source>
</evidence>
<organism evidence="2 3">
    <name type="scientific">Streptomyces viridosporus (strain ATCC 14672 / DSM 40746 / JCM 4963 / KCTC 9882 / NRRL B-12104 / FH 1290)</name>
    <name type="common">Streptomyces ghanaensis</name>
    <dbReference type="NCBI Taxonomy" id="566461"/>
    <lineage>
        <taxon>Bacteria</taxon>
        <taxon>Bacillati</taxon>
        <taxon>Actinomycetota</taxon>
        <taxon>Actinomycetes</taxon>
        <taxon>Kitasatosporales</taxon>
        <taxon>Streptomycetaceae</taxon>
        <taxon>Streptomyces</taxon>
    </lineage>
</organism>
<sequence length="65" mass="7138">MNPRTSLGRQARVRPPGTTAAARQPRDRARPGPALPPFFTAPHRTPVPLSAHPTARAVRVRRSPR</sequence>
<reference evidence="3" key="1">
    <citation type="submission" date="2008-12" db="EMBL/GenBank/DDBJ databases">
        <title>Annotation of Streptomyces ghanaensis ATCC 14672.</title>
        <authorList>
            <consortium name="The Broad Institute Genome Sequencing Platform"/>
            <consortium name="Broad Institute Microbial Sequencing Center"/>
            <person name="Fischbach M."/>
            <person name="Ward D."/>
            <person name="Young S."/>
            <person name="Kodira C.D."/>
            <person name="Zeng Q."/>
            <person name="Koehrsen M."/>
            <person name="Godfrey P."/>
            <person name="Alvarado L."/>
            <person name="Berlin A.M."/>
            <person name="Borenstein D."/>
            <person name="Chen Z."/>
            <person name="Engels R."/>
            <person name="Freedman E."/>
            <person name="Gellesch M."/>
            <person name="Goldberg J."/>
            <person name="Griggs A."/>
            <person name="Gujja S."/>
            <person name="Heiman D.I."/>
            <person name="Hepburn T.A."/>
            <person name="Howarth C."/>
            <person name="Jen D."/>
            <person name="Larson L."/>
            <person name="Lewis B."/>
            <person name="Mehta T."/>
            <person name="Park D."/>
            <person name="Pearson M."/>
            <person name="Roberts A."/>
            <person name="Saif S."/>
            <person name="Shea T.D."/>
            <person name="Shenoy N."/>
            <person name="Sisk P."/>
            <person name="Stolte C."/>
            <person name="Sykes S.N."/>
            <person name="Walk T."/>
            <person name="White J."/>
            <person name="Yandava C."/>
            <person name="Straight P."/>
            <person name="Clardy J."/>
            <person name="Hung D."/>
            <person name="Kolter R."/>
            <person name="Mekalanos J."/>
            <person name="Walker S."/>
            <person name="Walsh C.T."/>
            <person name="Wieland B.L.C."/>
            <person name="Ilzarbe M."/>
            <person name="Galagan J."/>
            <person name="Nusbaum C."/>
            <person name="Birren B."/>
        </authorList>
    </citation>
    <scope>NUCLEOTIDE SEQUENCE [LARGE SCALE GENOMIC DNA]</scope>
    <source>
        <strain evidence="3">ATCC 14672 / DSM 40746 / JCM 4963 / KCTC 9882 / NRRL B-12104 / FH 1290</strain>
    </source>
</reference>
<dbReference type="EMBL" id="DS999641">
    <property type="protein sequence ID" value="EFE68926.2"/>
    <property type="molecule type" value="Genomic_DNA"/>
</dbReference>
<evidence type="ECO:0000256" key="1">
    <source>
        <dbReference type="SAM" id="MobiDB-lite"/>
    </source>
</evidence>
<dbReference type="Proteomes" id="UP000003824">
    <property type="component" value="Unassembled WGS sequence"/>
</dbReference>
<proteinExistence type="predicted"/>
<gene>
    <name evidence="2" type="ORF">SSFG_04169</name>
</gene>
<accession>D5ZWD6</accession>
<dbReference type="AlphaFoldDB" id="D5ZWD6"/>